<proteinExistence type="inferred from homology"/>
<dbReference type="GO" id="GO:0004672">
    <property type="term" value="F:protein kinase activity"/>
    <property type="evidence" value="ECO:0007669"/>
    <property type="project" value="InterPro"/>
</dbReference>
<dbReference type="SMART" id="SM00220">
    <property type="entry name" value="S_TKc"/>
    <property type="match status" value="1"/>
</dbReference>
<evidence type="ECO:0000256" key="2">
    <source>
        <dbReference type="ARBA" id="ARBA00022741"/>
    </source>
</evidence>
<dbReference type="PANTHER" id="PTHR11042:SF190">
    <property type="entry name" value="MITOSIS INHIBITOR PROTEIN KINASE MIK1"/>
    <property type="match status" value="1"/>
</dbReference>
<dbReference type="InterPro" id="IPR050339">
    <property type="entry name" value="CC_SR_Kinase"/>
</dbReference>
<sequence>MTSNSTTNKTTPAPERSRAVLQEQRQQQQQGGSQSSSATTTTIINEQPELADVAVPKVFKERAGFLHPYKEYIQTSRTYTVIAFVASGSFGSVYQARCGNKMFAIKAQLGGTPYKENLFKGEVLIKHHIGCHDNIIRSFGAFMHHDHLCIRLEWVPLTLRRAMRMGLTLGAVKAIVKGLAEGLKYLHSKHVIHRDMKEGNVVLLQPSLMPLIIDFGLSARVKGHDDLVVRRCGTERNWAPEIRNEEAYGLKVDTYALGLILDRRLNKTAVEKTETFEEIKAGLDLVAKLSCDLPKIRFSAEEALLHPFLVNVVGQEQTVKVVQEGRLPIKATATVEAPSEVQTEVEDDTAGQREEEVRARTEAQHARGSKTRGGSLSAVGVAV</sequence>
<dbReference type="Proteomes" id="UP000748756">
    <property type="component" value="Unassembled WGS sequence"/>
</dbReference>
<dbReference type="SUPFAM" id="SSF56112">
    <property type="entry name" value="Protein kinase-like (PK-like)"/>
    <property type="match status" value="1"/>
</dbReference>
<keyword evidence="9" id="KW-1185">Reference proteome</keyword>
<dbReference type="AlphaFoldDB" id="A0A9P5RP98"/>
<evidence type="ECO:0000256" key="5">
    <source>
        <dbReference type="ARBA" id="ARBA00037982"/>
    </source>
</evidence>
<dbReference type="Gene3D" id="1.10.510.10">
    <property type="entry name" value="Transferase(Phosphotransferase) domain 1"/>
    <property type="match status" value="1"/>
</dbReference>
<feature type="region of interest" description="Disordered" evidence="6">
    <location>
        <begin position="338"/>
        <end position="383"/>
    </location>
</feature>
<dbReference type="PANTHER" id="PTHR11042">
    <property type="entry name" value="EUKARYOTIC TRANSLATION INITIATION FACTOR 2-ALPHA KINASE EIF2-ALPHA KINASE -RELATED"/>
    <property type="match status" value="1"/>
</dbReference>
<gene>
    <name evidence="8" type="ORF">BG015_002244</name>
</gene>
<dbReference type="OrthoDB" id="10261027at2759"/>
<organism evidence="8 9">
    <name type="scientific">Linnemannia schmuckeri</name>
    <dbReference type="NCBI Taxonomy" id="64567"/>
    <lineage>
        <taxon>Eukaryota</taxon>
        <taxon>Fungi</taxon>
        <taxon>Fungi incertae sedis</taxon>
        <taxon>Mucoromycota</taxon>
        <taxon>Mortierellomycotina</taxon>
        <taxon>Mortierellomycetes</taxon>
        <taxon>Mortierellales</taxon>
        <taxon>Mortierellaceae</taxon>
        <taxon>Linnemannia</taxon>
    </lineage>
</organism>
<keyword evidence="2" id="KW-0547">Nucleotide-binding</keyword>
<dbReference type="GO" id="GO:0005524">
    <property type="term" value="F:ATP binding"/>
    <property type="evidence" value="ECO:0007669"/>
    <property type="project" value="UniProtKB-KW"/>
</dbReference>
<evidence type="ECO:0000313" key="9">
    <source>
        <dbReference type="Proteomes" id="UP000748756"/>
    </source>
</evidence>
<comment type="similarity">
    <text evidence="5">Belongs to the protein kinase superfamily. Ser/Thr protein kinase family. GCN2 subfamily.</text>
</comment>
<evidence type="ECO:0000256" key="3">
    <source>
        <dbReference type="ARBA" id="ARBA00022777"/>
    </source>
</evidence>
<evidence type="ECO:0000256" key="6">
    <source>
        <dbReference type="SAM" id="MobiDB-lite"/>
    </source>
</evidence>
<feature type="domain" description="Protein kinase" evidence="7">
    <location>
        <begin position="79"/>
        <end position="309"/>
    </location>
</feature>
<dbReference type="PROSITE" id="PS00108">
    <property type="entry name" value="PROTEIN_KINASE_ST"/>
    <property type="match status" value="1"/>
</dbReference>
<keyword evidence="1" id="KW-0808">Transferase</keyword>
<feature type="compositionally biased region" description="Polar residues" evidence="6">
    <location>
        <begin position="1"/>
        <end position="11"/>
    </location>
</feature>
<feature type="compositionally biased region" description="Basic and acidic residues" evidence="6">
    <location>
        <begin position="350"/>
        <end position="365"/>
    </location>
</feature>
<evidence type="ECO:0000313" key="8">
    <source>
        <dbReference type="EMBL" id="KAF9138819.1"/>
    </source>
</evidence>
<feature type="region of interest" description="Disordered" evidence="6">
    <location>
        <begin position="1"/>
        <end position="39"/>
    </location>
</feature>
<protein>
    <recommendedName>
        <fullName evidence="7">Protein kinase domain-containing protein</fullName>
    </recommendedName>
</protein>
<keyword evidence="4" id="KW-0067">ATP-binding</keyword>
<dbReference type="Pfam" id="PF00069">
    <property type="entry name" value="Pkinase"/>
    <property type="match status" value="1"/>
</dbReference>
<comment type="caution">
    <text evidence="8">The sequence shown here is derived from an EMBL/GenBank/DDBJ whole genome shotgun (WGS) entry which is preliminary data.</text>
</comment>
<evidence type="ECO:0000256" key="4">
    <source>
        <dbReference type="ARBA" id="ARBA00022840"/>
    </source>
</evidence>
<feature type="compositionally biased region" description="Low complexity" evidence="6">
    <location>
        <begin position="22"/>
        <end position="37"/>
    </location>
</feature>
<evidence type="ECO:0000259" key="7">
    <source>
        <dbReference type="PROSITE" id="PS50011"/>
    </source>
</evidence>
<dbReference type="EMBL" id="JAAAUQ010001436">
    <property type="protein sequence ID" value="KAF9138819.1"/>
    <property type="molecule type" value="Genomic_DNA"/>
</dbReference>
<reference evidence="8" key="1">
    <citation type="journal article" date="2020" name="Fungal Divers.">
        <title>Resolving the Mortierellaceae phylogeny through synthesis of multi-gene phylogenetics and phylogenomics.</title>
        <authorList>
            <person name="Vandepol N."/>
            <person name="Liber J."/>
            <person name="Desiro A."/>
            <person name="Na H."/>
            <person name="Kennedy M."/>
            <person name="Barry K."/>
            <person name="Grigoriev I.V."/>
            <person name="Miller A.N."/>
            <person name="O'Donnell K."/>
            <person name="Stajich J.E."/>
            <person name="Bonito G."/>
        </authorList>
    </citation>
    <scope>NUCLEOTIDE SEQUENCE</scope>
    <source>
        <strain evidence="8">NRRL 6426</strain>
    </source>
</reference>
<name>A0A9P5RP98_9FUNG</name>
<dbReference type="PROSITE" id="PS50011">
    <property type="entry name" value="PROTEIN_KINASE_DOM"/>
    <property type="match status" value="1"/>
</dbReference>
<dbReference type="InterPro" id="IPR011009">
    <property type="entry name" value="Kinase-like_dom_sf"/>
</dbReference>
<keyword evidence="3" id="KW-0418">Kinase</keyword>
<dbReference type="GO" id="GO:0005737">
    <property type="term" value="C:cytoplasm"/>
    <property type="evidence" value="ECO:0007669"/>
    <property type="project" value="TreeGrafter"/>
</dbReference>
<dbReference type="GO" id="GO:0005634">
    <property type="term" value="C:nucleus"/>
    <property type="evidence" value="ECO:0007669"/>
    <property type="project" value="TreeGrafter"/>
</dbReference>
<evidence type="ECO:0000256" key="1">
    <source>
        <dbReference type="ARBA" id="ARBA00022679"/>
    </source>
</evidence>
<dbReference type="InterPro" id="IPR000719">
    <property type="entry name" value="Prot_kinase_dom"/>
</dbReference>
<accession>A0A9P5RP98</accession>
<dbReference type="InterPro" id="IPR008271">
    <property type="entry name" value="Ser/Thr_kinase_AS"/>
</dbReference>